<gene>
    <name evidence="1" type="ORF">QEZ52_18350</name>
</gene>
<dbReference type="SUPFAM" id="SSF51735">
    <property type="entry name" value="NAD(P)-binding Rossmann-fold domains"/>
    <property type="match status" value="1"/>
</dbReference>
<dbReference type="EMBL" id="CP123584">
    <property type="protein sequence ID" value="WZK88542.1"/>
    <property type="molecule type" value="Genomic_DNA"/>
</dbReference>
<reference evidence="1 2" key="1">
    <citation type="submission" date="2023-04" db="EMBL/GenBank/DDBJ databases">
        <title>Complete genome sequence of Alisedimentitalea scapharcae.</title>
        <authorList>
            <person name="Rong J.-C."/>
            <person name="Yi M.-L."/>
            <person name="Zhao Q."/>
        </authorList>
    </citation>
    <scope>NUCLEOTIDE SEQUENCE [LARGE SCALE GENOMIC DNA]</scope>
    <source>
        <strain evidence="1 2">KCTC 42119</strain>
    </source>
</reference>
<name>A0ABZ2XRI9_9RHOB</name>
<dbReference type="RefSeq" id="WP_406645925.1">
    <property type="nucleotide sequence ID" value="NZ_CP123584.1"/>
</dbReference>
<evidence type="ECO:0000313" key="2">
    <source>
        <dbReference type="Proteomes" id="UP001623232"/>
    </source>
</evidence>
<dbReference type="Proteomes" id="UP001623232">
    <property type="component" value="Chromosome"/>
</dbReference>
<dbReference type="Gene3D" id="3.40.50.720">
    <property type="entry name" value="NAD(P)-binding Rossmann-like Domain"/>
    <property type="match status" value="1"/>
</dbReference>
<accession>A0ABZ2XRI9</accession>
<protein>
    <submittedName>
        <fullName evidence="1">Sugar nucleotide-binding protein</fullName>
    </submittedName>
</protein>
<proteinExistence type="predicted"/>
<dbReference type="InterPro" id="IPR036291">
    <property type="entry name" value="NAD(P)-bd_dom_sf"/>
</dbReference>
<keyword evidence="2" id="KW-1185">Reference proteome</keyword>
<organism evidence="1 2">
    <name type="scientific">Aliisedimentitalea scapharcae</name>
    <dbReference type="NCBI Taxonomy" id="1524259"/>
    <lineage>
        <taxon>Bacteria</taxon>
        <taxon>Pseudomonadati</taxon>
        <taxon>Pseudomonadota</taxon>
        <taxon>Alphaproteobacteria</taxon>
        <taxon>Rhodobacterales</taxon>
        <taxon>Roseobacteraceae</taxon>
        <taxon>Aliisedimentitalea</taxon>
    </lineage>
</organism>
<sequence length="301" mass="32957">MKPTVLILGPTGRFGRAAEHAFCTAGWATVRFDRGTDDLVQAARAVDVIVNAWNPQYPDWADQVPRLHDQVIAAAKAAGATVIVPGNVYVYGPQATPPWGQETPQEARNPLGQIRIAMEQAYRQSGVRTIVLRAGDFIDTVASGNWFDAVLTKRLASGRFSYPGPLDVPHAWAFLPDLARAAVQLAERREELPVFSDISFPGYTVTGAEMATALDRIVTRPVRMTQMSWIPLRLLKPVWPMARCLLEMRYLWQVGHTLDGTLLEQYLPGFAVTPFETALAQAIPPGLVAPPSHPLAKTAVA</sequence>
<evidence type="ECO:0000313" key="1">
    <source>
        <dbReference type="EMBL" id="WZK88542.1"/>
    </source>
</evidence>